<dbReference type="Pfam" id="PF00498">
    <property type="entry name" value="FHA"/>
    <property type="match status" value="1"/>
</dbReference>
<evidence type="ECO:0000313" key="2">
    <source>
        <dbReference type="EMBL" id="EDV27603.1"/>
    </source>
</evidence>
<dbReference type="STRING" id="10228.B3RPA7"/>
<sequence length="188" mass="21709">MAHQESNSTWSKDLANIQKDIAITVKELTREKELINYKYEESNTFKDRARQDLEDKNSNCYRYIITRPIFPYQAAYTSVGSLYSDCNIRLPGALISERHCYFEISGDKITVTPTENSATYVNGELLKEKKVLHNVGIKILNDKIVFGDQFFRVNCSRRRALILTQPTTVGSITFKHAYQELLSKQLEK</sequence>
<dbReference type="SMART" id="SM00240">
    <property type="entry name" value="FHA"/>
    <property type="match status" value="1"/>
</dbReference>
<accession>B3RPA7</accession>
<dbReference type="Proteomes" id="UP000009022">
    <property type="component" value="Unassembled WGS sequence"/>
</dbReference>
<dbReference type="InParanoid" id="B3RPA7"/>
<dbReference type="OrthoDB" id="3176171at2759"/>
<dbReference type="RefSeq" id="XP_002109437.1">
    <property type="nucleotide sequence ID" value="XM_002109401.1"/>
</dbReference>
<evidence type="ECO:0000259" key="1">
    <source>
        <dbReference type="PROSITE" id="PS50006"/>
    </source>
</evidence>
<dbReference type="KEGG" id="tad:TRIADDRAFT_53466"/>
<dbReference type="EMBL" id="DS985242">
    <property type="protein sequence ID" value="EDV27603.1"/>
    <property type="molecule type" value="Genomic_DNA"/>
</dbReference>
<dbReference type="GeneID" id="6750652"/>
<evidence type="ECO:0000313" key="3">
    <source>
        <dbReference type="Proteomes" id="UP000009022"/>
    </source>
</evidence>
<proteinExistence type="predicted"/>
<dbReference type="HOGENOM" id="CLU_1442815_0_0_1"/>
<name>B3RPA7_TRIAD</name>
<dbReference type="PROSITE" id="PS50006">
    <property type="entry name" value="FHA_DOMAIN"/>
    <property type="match status" value="1"/>
</dbReference>
<dbReference type="InterPro" id="IPR008984">
    <property type="entry name" value="SMAD_FHA_dom_sf"/>
</dbReference>
<reference evidence="2 3" key="1">
    <citation type="journal article" date="2008" name="Nature">
        <title>The Trichoplax genome and the nature of placozoans.</title>
        <authorList>
            <person name="Srivastava M."/>
            <person name="Begovic E."/>
            <person name="Chapman J."/>
            <person name="Putnam N.H."/>
            <person name="Hellsten U."/>
            <person name="Kawashima T."/>
            <person name="Kuo A."/>
            <person name="Mitros T."/>
            <person name="Salamov A."/>
            <person name="Carpenter M.L."/>
            <person name="Signorovitch A.Y."/>
            <person name="Moreno M.A."/>
            <person name="Kamm K."/>
            <person name="Grimwood J."/>
            <person name="Schmutz J."/>
            <person name="Shapiro H."/>
            <person name="Grigoriev I.V."/>
            <person name="Buss L.W."/>
            <person name="Schierwater B."/>
            <person name="Dellaporta S.L."/>
            <person name="Rokhsar D.S."/>
        </authorList>
    </citation>
    <scope>NUCLEOTIDE SEQUENCE [LARGE SCALE GENOMIC DNA]</scope>
    <source>
        <strain evidence="2 3">Grell-BS-1999</strain>
    </source>
</reference>
<dbReference type="AlphaFoldDB" id="B3RPA7"/>
<gene>
    <name evidence="2" type="ORF">TRIADDRAFT_53466</name>
</gene>
<dbReference type="CTD" id="6750652"/>
<protein>
    <recommendedName>
        <fullName evidence="1">FHA domain-containing protein</fullName>
    </recommendedName>
</protein>
<organism evidence="2 3">
    <name type="scientific">Trichoplax adhaerens</name>
    <name type="common">Trichoplax reptans</name>
    <dbReference type="NCBI Taxonomy" id="10228"/>
    <lineage>
        <taxon>Eukaryota</taxon>
        <taxon>Metazoa</taxon>
        <taxon>Placozoa</taxon>
        <taxon>Uniplacotomia</taxon>
        <taxon>Trichoplacea</taxon>
        <taxon>Trichoplacidae</taxon>
        <taxon>Trichoplax</taxon>
    </lineage>
</organism>
<dbReference type="Gene3D" id="2.60.200.20">
    <property type="match status" value="1"/>
</dbReference>
<dbReference type="SUPFAM" id="SSF49879">
    <property type="entry name" value="SMAD/FHA domain"/>
    <property type="match status" value="1"/>
</dbReference>
<feature type="domain" description="FHA" evidence="1">
    <location>
        <begin position="77"/>
        <end position="126"/>
    </location>
</feature>
<dbReference type="InterPro" id="IPR000253">
    <property type="entry name" value="FHA_dom"/>
</dbReference>
<keyword evidence="3" id="KW-1185">Reference proteome</keyword>